<dbReference type="RefSeq" id="WP_171655718.1">
    <property type="nucleotide sequence ID" value="NZ_WHOD01000113.1"/>
</dbReference>
<organism evidence="4 5">
    <name type="scientific">Paenibacillus foliorum</name>
    <dbReference type="NCBI Taxonomy" id="2654974"/>
    <lineage>
        <taxon>Bacteria</taxon>
        <taxon>Bacillati</taxon>
        <taxon>Bacillota</taxon>
        <taxon>Bacilli</taxon>
        <taxon>Bacillales</taxon>
        <taxon>Paenibacillaceae</taxon>
        <taxon>Paenibacillus</taxon>
    </lineage>
</organism>
<evidence type="ECO:0000256" key="1">
    <source>
        <dbReference type="SAM" id="MobiDB-lite"/>
    </source>
</evidence>
<evidence type="ECO:0000256" key="2">
    <source>
        <dbReference type="SAM" id="Phobius"/>
    </source>
</evidence>
<dbReference type="PANTHER" id="PTHR42736">
    <property type="entry name" value="PROTEIN-GLUTAMINE GAMMA-GLUTAMYLTRANSFERASE"/>
    <property type="match status" value="1"/>
</dbReference>
<keyword evidence="2" id="KW-1133">Transmembrane helix</keyword>
<dbReference type="Gene3D" id="3.10.620.30">
    <property type="match status" value="2"/>
</dbReference>
<evidence type="ECO:0000313" key="4">
    <source>
        <dbReference type="EMBL" id="NOU97463.1"/>
    </source>
</evidence>
<dbReference type="SMART" id="SM00460">
    <property type="entry name" value="TGc"/>
    <property type="match status" value="1"/>
</dbReference>
<dbReference type="Pfam" id="PF01841">
    <property type="entry name" value="Transglut_core"/>
    <property type="match status" value="1"/>
</dbReference>
<feature type="transmembrane region" description="Helical" evidence="2">
    <location>
        <begin position="75"/>
        <end position="97"/>
    </location>
</feature>
<feature type="transmembrane region" description="Helical" evidence="2">
    <location>
        <begin position="20"/>
        <end position="38"/>
    </location>
</feature>
<dbReference type="EMBL" id="WHOD01000113">
    <property type="protein sequence ID" value="NOU97463.1"/>
    <property type="molecule type" value="Genomic_DNA"/>
</dbReference>
<proteinExistence type="predicted"/>
<gene>
    <name evidence="4" type="ORF">GC093_30190</name>
</gene>
<keyword evidence="5" id="KW-1185">Reference proteome</keyword>
<keyword evidence="2" id="KW-0472">Membrane</keyword>
<evidence type="ECO:0000313" key="5">
    <source>
        <dbReference type="Proteomes" id="UP000641588"/>
    </source>
</evidence>
<dbReference type="InterPro" id="IPR052901">
    <property type="entry name" value="Bact_TGase-like"/>
</dbReference>
<feature type="transmembrane region" description="Helical" evidence="2">
    <location>
        <begin position="131"/>
        <end position="149"/>
    </location>
</feature>
<reference evidence="4" key="1">
    <citation type="submission" date="2019-10" db="EMBL/GenBank/DDBJ databases">
        <title>Description of Paenibacillus glebae sp. nov.</title>
        <authorList>
            <person name="Carlier A."/>
            <person name="Qi S."/>
        </authorList>
    </citation>
    <scope>NUCLEOTIDE SEQUENCE</scope>
    <source>
        <strain evidence="4">LMG 31456</strain>
    </source>
</reference>
<feature type="transmembrane region" description="Helical" evidence="2">
    <location>
        <begin position="50"/>
        <end position="69"/>
    </location>
</feature>
<feature type="region of interest" description="Disordered" evidence="1">
    <location>
        <begin position="607"/>
        <end position="638"/>
    </location>
</feature>
<dbReference type="InterPro" id="IPR038765">
    <property type="entry name" value="Papain-like_cys_pep_sf"/>
</dbReference>
<accession>A0A972K4Z2</accession>
<name>A0A972K4Z2_9BACL</name>
<dbReference type="Proteomes" id="UP000641588">
    <property type="component" value="Unassembled WGS sequence"/>
</dbReference>
<comment type="caution">
    <text evidence="4">The sequence shown here is derived from an EMBL/GenBank/DDBJ whole genome shotgun (WGS) entry which is preliminary data.</text>
</comment>
<protein>
    <recommendedName>
        <fullName evidence="3">Transglutaminase-like domain-containing protein</fullName>
    </recommendedName>
</protein>
<feature type="domain" description="Transglutaminase-like" evidence="3">
    <location>
        <begin position="556"/>
        <end position="678"/>
    </location>
</feature>
<feature type="transmembrane region" description="Helical" evidence="2">
    <location>
        <begin position="155"/>
        <end position="173"/>
    </location>
</feature>
<dbReference type="InterPro" id="IPR002931">
    <property type="entry name" value="Transglutaminase-like"/>
</dbReference>
<keyword evidence="2" id="KW-0812">Transmembrane</keyword>
<sequence length="894" mass="99920">MSQMPIEPPPLFNAASSRPAAARLVSALLLFWLLREWIIPLERLSDITEVYRITPFLIAFGLFLTLDVLRVPGGAAWPLKVVIIVGAAAVLHSGHWVPDGSWWAGWMRDLSGDIINISQGRLSELEPVTRTMLFLGGWSFFIWVIQSFASERQQIGWFVMMTLFYLVLLQLIFDIDMSHALLSASGAGLLLQGSLQAERWLHWKQEPVEDEARIEAGARGLLFRSSRFPYTTIKSSPSRLQSSKLPMQSNRFQPLANHRTVGGTAASVIASFVVAGLCLLGAWIGAGLHPQQGKAVEWSDYVHKWQQVFPLSAWSASSSSNDGHKTGYGADDSKLGFPLEPDDHFAFTARTTQLTYWRGEAKNIYTGQGWVQAYSQPVQNLLDSALTAADSYGQASNGTAKTLVHQEVTLWQKGLDSQLFLGGDLVKIDQLKSREGEQVSPEWIWKNKLTDRVLLPALADPLASYKVQVLAWNPIPALTDRYVDYVLTDAFKNTYLQLPDRLPSRVAELAEKITKSKDAPFEKVKAMEQFLKENYSYSMERSRPPSAGQDLVDQFLFEQGVGYCDHFSSAMVVMLRSVGIPSRWVKGFAPGEVIAVEQINPVEESASLSVASEKEEEAEGAKHQSTSADIDLKTEEQSSLSTPLQGSIYTVEVRNKDAHSWVEVYFPTAGWIQFDPTPGFNVSGVPQINTAADKASAHDSVVGDAVNSEQSLSRSAALMQLIPSLGQIIPMVRRFAAELLTYAREMVPLLHSVVLWTKLWSPLILCILIVIILIWFIHMWINRNRSLPNFVFRQESDNRESLSLSGSVRIWTAVHLSERLWSKLQRRWGAADSAQTMREYLLTRPTATDAQRSALLGFVRLLEAIRYHNGPGRMTYSQLQMAWRELKKASKGPL</sequence>
<dbReference type="AlphaFoldDB" id="A0A972K4Z2"/>
<dbReference type="PANTHER" id="PTHR42736:SF1">
    <property type="entry name" value="PROTEIN-GLUTAMINE GAMMA-GLUTAMYLTRANSFERASE"/>
    <property type="match status" value="1"/>
</dbReference>
<dbReference type="SUPFAM" id="SSF54001">
    <property type="entry name" value="Cysteine proteinases"/>
    <property type="match status" value="1"/>
</dbReference>
<feature type="transmembrane region" description="Helical" evidence="2">
    <location>
        <begin position="759"/>
        <end position="781"/>
    </location>
</feature>
<evidence type="ECO:0000259" key="3">
    <source>
        <dbReference type="SMART" id="SM00460"/>
    </source>
</evidence>